<feature type="transmembrane region" description="Helical" evidence="13">
    <location>
        <begin position="158"/>
        <end position="181"/>
    </location>
</feature>
<evidence type="ECO:0000313" key="15">
    <source>
        <dbReference type="Proteomes" id="UP000028501"/>
    </source>
</evidence>
<feature type="transmembrane region" description="Helical" evidence="13">
    <location>
        <begin position="73"/>
        <end position="92"/>
    </location>
</feature>
<evidence type="ECO:0000256" key="9">
    <source>
        <dbReference type="ARBA" id="ARBA00023065"/>
    </source>
</evidence>
<dbReference type="InterPro" id="IPR001734">
    <property type="entry name" value="Na/solute_symporter"/>
</dbReference>
<dbReference type="AlphaFoldDB" id="A0A075WCA5"/>
<protein>
    <submittedName>
        <fullName evidence="14">Na+/proline symporter</fullName>
    </submittedName>
</protein>
<keyword evidence="3" id="KW-0813">Transport</keyword>
<dbReference type="PANTHER" id="PTHR48086">
    <property type="entry name" value="SODIUM/PROLINE SYMPORTER-RELATED"/>
    <property type="match status" value="1"/>
</dbReference>
<dbReference type="Proteomes" id="UP000028501">
    <property type="component" value="Chromosome"/>
</dbReference>
<dbReference type="HOGENOM" id="CLU_018808_15_2_2"/>
<dbReference type="RefSeq" id="WP_010877529.1">
    <property type="nucleotide sequence ID" value="NZ_CP006577.1"/>
</dbReference>
<feature type="transmembrane region" description="Helical" evidence="13">
    <location>
        <begin position="120"/>
        <end position="138"/>
    </location>
</feature>
<proteinExistence type="inferred from homology"/>
<evidence type="ECO:0000256" key="1">
    <source>
        <dbReference type="ARBA" id="ARBA00004651"/>
    </source>
</evidence>
<dbReference type="InterPro" id="IPR050277">
    <property type="entry name" value="Sodium:Solute_Symporter"/>
</dbReference>
<dbReference type="GO" id="GO:0046942">
    <property type="term" value="P:carboxylic acid transport"/>
    <property type="evidence" value="ECO:0007669"/>
    <property type="project" value="UniProtKB-ARBA"/>
</dbReference>
<dbReference type="PROSITE" id="PS50283">
    <property type="entry name" value="NA_SOLUT_SYMP_3"/>
    <property type="match status" value="1"/>
</dbReference>
<comment type="similarity">
    <text evidence="2 12">Belongs to the sodium:solute symporter (SSF) (TC 2.A.21) family.</text>
</comment>
<dbReference type="InterPro" id="IPR018212">
    <property type="entry name" value="Na/solute_symporter_CS"/>
</dbReference>
<name>A0A075WCA5_ARCFL</name>
<evidence type="ECO:0000256" key="11">
    <source>
        <dbReference type="ARBA" id="ARBA00023201"/>
    </source>
</evidence>
<dbReference type="Pfam" id="PF00474">
    <property type="entry name" value="SSF"/>
    <property type="match status" value="1"/>
</dbReference>
<feature type="transmembrane region" description="Helical" evidence="13">
    <location>
        <begin position="366"/>
        <end position="386"/>
    </location>
</feature>
<dbReference type="GO" id="GO:0015293">
    <property type="term" value="F:symporter activity"/>
    <property type="evidence" value="ECO:0007669"/>
    <property type="project" value="UniProtKB-KW"/>
</dbReference>
<evidence type="ECO:0000256" key="4">
    <source>
        <dbReference type="ARBA" id="ARBA00022475"/>
    </source>
</evidence>
<keyword evidence="8" id="KW-0915">Sodium</keyword>
<keyword evidence="5 13" id="KW-0812">Transmembrane</keyword>
<feature type="transmembrane region" description="Helical" evidence="13">
    <location>
        <begin position="188"/>
        <end position="208"/>
    </location>
</feature>
<sequence>MADTITVSIVLAYFVVTLALGFFAARKIKTAEHYYGARKLFGMFVTAVAVFSGIASAFTFIGGPGLVYPMGGTVNWVIWTPVISMPLIWYLLGKRIKLITEARPVATLPDLTAARFKSDAVRFLTAVALIFGIITYLAGNVMGAGLVLTDMLGTPLELSIAIVFGIIMLYTAFGGMVASILTDFFQGLVMMVAAIIFVVFILIMTGGVENLFATIAESNPRHIDPIGVGPIWLGIMGWWWALNIGSSVQPHAVTKFFALKDYRDLKWGALVTTIAWTLACLMWFFGGYASVWVVIKGLAEAPARSDQAIFGVIAQMPVVLKAVIYAGVLAAIMSTVSGFISMGTAAVVRDIPTAIGKSLSQRGQILWGRVVTVILTVVAALFGYYGGYVVGILVTLGLGYFASMLFPLLVIGLNWKRATKEAAIITTALTVAMNLGFLVYEKVLSMSLPYGLPGYGVTFAVGIITMVLVSLITKGAALDDMDEDIRAAMSL</sequence>
<reference evidence="14 15" key="1">
    <citation type="submission" date="2013-07" db="EMBL/GenBank/DDBJ databases">
        <title>Genome of Archaeoglobus fulgidus.</title>
        <authorList>
            <person name="Fiebig A."/>
            <person name="Birkeland N.-K."/>
        </authorList>
    </citation>
    <scope>NUCLEOTIDE SEQUENCE [LARGE SCALE GENOMIC DNA]</scope>
    <source>
        <strain evidence="14 15">DSM 8774</strain>
    </source>
</reference>
<evidence type="ECO:0000313" key="14">
    <source>
        <dbReference type="EMBL" id="AIG96859.1"/>
    </source>
</evidence>
<feature type="transmembrane region" description="Helical" evidence="13">
    <location>
        <begin position="267"/>
        <end position="295"/>
    </location>
</feature>
<evidence type="ECO:0000256" key="10">
    <source>
        <dbReference type="ARBA" id="ARBA00023136"/>
    </source>
</evidence>
<accession>A0A075WCA5</accession>
<feature type="transmembrane region" description="Helical" evidence="13">
    <location>
        <begin position="40"/>
        <end position="61"/>
    </location>
</feature>
<gene>
    <name evidence="14" type="ORF">AFULGI_00000130</name>
</gene>
<keyword evidence="10 13" id="KW-0472">Membrane</keyword>
<comment type="subcellular location">
    <subcellularLocation>
        <location evidence="1">Cell membrane</location>
        <topology evidence="1">Multi-pass membrane protein</topology>
    </subcellularLocation>
</comment>
<keyword evidence="11" id="KW-0739">Sodium transport</keyword>
<dbReference type="KEGG" id="afg:AFULGI_00000130"/>
<keyword evidence="4" id="KW-1003">Cell membrane</keyword>
<evidence type="ECO:0000256" key="12">
    <source>
        <dbReference type="RuleBase" id="RU362091"/>
    </source>
</evidence>
<feature type="transmembrane region" description="Helical" evidence="13">
    <location>
        <begin position="452"/>
        <end position="472"/>
    </location>
</feature>
<feature type="transmembrane region" description="Helical" evidence="13">
    <location>
        <begin position="422"/>
        <end position="440"/>
    </location>
</feature>
<evidence type="ECO:0000256" key="3">
    <source>
        <dbReference type="ARBA" id="ARBA00022448"/>
    </source>
</evidence>
<feature type="transmembrane region" description="Helical" evidence="13">
    <location>
        <begin position="228"/>
        <end position="246"/>
    </location>
</feature>
<dbReference type="GO" id="GO:0005886">
    <property type="term" value="C:plasma membrane"/>
    <property type="evidence" value="ECO:0007669"/>
    <property type="project" value="UniProtKB-SubCell"/>
</dbReference>
<evidence type="ECO:0000256" key="7">
    <source>
        <dbReference type="ARBA" id="ARBA00022989"/>
    </source>
</evidence>
<evidence type="ECO:0000256" key="5">
    <source>
        <dbReference type="ARBA" id="ARBA00022692"/>
    </source>
</evidence>
<keyword evidence="7 13" id="KW-1133">Transmembrane helix</keyword>
<feature type="transmembrane region" description="Helical" evidence="13">
    <location>
        <begin position="322"/>
        <end position="345"/>
    </location>
</feature>
<feature type="transmembrane region" description="Helical" evidence="13">
    <location>
        <begin position="6"/>
        <end position="28"/>
    </location>
</feature>
<evidence type="ECO:0000256" key="2">
    <source>
        <dbReference type="ARBA" id="ARBA00006434"/>
    </source>
</evidence>
<organism evidence="14 15">
    <name type="scientific">Archaeoglobus fulgidus DSM 8774</name>
    <dbReference type="NCBI Taxonomy" id="1344584"/>
    <lineage>
        <taxon>Archaea</taxon>
        <taxon>Methanobacteriati</taxon>
        <taxon>Methanobacteriota</taxon>
        <taxon>Archaeoglobi</taxon>
        <taxon>Archaeoglobales</taxon>
        <taxon>Archaeoglobaceae</taxon>
        <taxon>Archaeoglobus</taxon>
    </lineage>
</organism>
<dbReference type="GeneID" id="24793575"/>
<dbReference type="EMBL" id="CP006577">
    <property type="protein sequence ID" value="AIG96859.1"/>
    <property type="molecule type" value="Genomic_DNA"/>
</dbReference>
<dbReference type="GO" id="GO:0006814">
    <property type="term" value="P:sodium ion transport"/>
    <property type="evidence" value="ECO:0007669"/>
    <property type="project" value="UniProtKB-KW"/>
</dbReference>
<dbReference type="PROSITE" id="PS00456">
    <property type="entry name" value="NA_SOLUT_SYMP_1"/>
    <property type="match status" value="1"/>
</dbReference>
<evidence type="ECO:0000256" key="6">
    <source>
        <dbReference type="ARBA" id="ARBA00022847"/>
    </source>
</evidence>
<evidence type="ECO:0000256" key="8">
    <source>
        <dbReference type="ARBA" id="ARBA00023053"/>
    </source>
</evidence>
<keyword evidence="9" id="KW-0406">Ion transport</keyword>
<dbReference type="PANTHER" id="PTHR48086:SF3">
    <property type="entry name" value="SODIUM_PROLINE SYMPORTER"/>
    <property type="match status" value="1"/>
</dbReference>
<dbReference type="InterPro" id="IPR038377">
    <property type="entry name" value="Na/Glc_symporter_sf"/>
</dbReference>
<keyword evidence="6" id="KW-0769">Symport</keyword>
<feature type="transmembrane region" description="Helical" evidence="13">
    <location>
        <begin position="392"/>
        <end position="415"/>
    </location>
</feature>
<evidence type="ECO:0000256" key="13">
    <source>
        <dbReference type="SAM" id="Phobius"/>
    </source>
</evidence>
<dbReference type="Gene3D" id="1.20.1730.10">
    <property type="entry name" value="Sodium/glucose cotransporter"/>
    <property type="match status" value="1"/>
</dbReference>